<dbReference type="HOGENOM" id="CLU_1731420_0_0_1"/>
<keyword evidence="3" id="KW-1185">Reference proteome</keyword>
<gene>
    <name evidence="2" type="ORF">BAUCODRAFT_281232</name>
</gene>
<dbReference type="Proteomes" id="UP000011761">
    <property type="component" value="Unassembled WGS sequence"/>
</dbReference>
<dbReference type="OrthoDB" id="4147798at2759"/>
<dbReference type="KEGG" id="bcom:BAUCODRAFT_281232"/>
<evidence type="ECO:0000313" key="3">
    <source>
        <dbReference type="Proteomes" id="UP000011761"/>
    </source>
</evidence>
<evidence type="ECO:0000313" key="2">
    <source>
        <dbReference type="EMBL" id="EMC92191.1"/>
    </source>
</evidence>
<dbReference type="GeneID" id="19110672"/>
<feature type="region of interest" description="Disordered" evidence="1">
    <location>
        <begin position="48"/>
        <end position="77"/>
    </location>
</feature>
<evidence type="ECO:0000256" key="1">
    <source>
        <dbReference type="SAM" id="MobiDB-lite"/>
    </source>
</evidence>
<dbReference type="RefSeq" id="XP_007680648.1">
    <property type="nucleotide sequence ID" value="XM_007682458.1"/>
</dbReference>
<feature type="compositionally biased region" description="Basic residues" evidence="1">
    <location>
        <begin position="1"/>
        <end position="22"/>
    </location>
</feature>
<proteinExistence type="predicted"/>
<organism evidence="2 3">
    <name type="scientific">Baudoinia panamericana (strain UAMH 10762)</name>
    <name type="common">Angels' share fungus</name>
    <name type="synonym">Baudoinia compniacensis (strain UAMH 10762)</name>
    <dbReference type="NCBI Taxonomy" id="717646"/>
    <lineage>
        <taxon>Eukaryota</taxon>
        <taxon>Fungi</taxon>
        <taxon>Dikarya</taxon>
        <taxon>Ascomycota</taxon>
        <taxon>Pezizomycotina</taxon>
        <taxon>Dothideomycetes</taxon>
        <taxon>Dothideomycetidae</taxon>
        <taxon>Mycosphaerellales</taxon>
        <taxon>Teratosphaeriaceae</taxon>
        <taxon>Baudoinia</taxon>
    </lineage>
</organism>
<sequence length="125" mass="13426">MGQKHNRKRTRHRSMSSRRRHSLLPSCGALSPSGGICGLPSSLPFSNIARTDSAQSSSDGVSDRQSSERCPQPDNEAELAYNREQRIFGGVYGEPDASSLCGPMLDVVLGLFNGVDYEDPIVSGG</sequence>
<name>M2M7A1_BAUPA</name>
<dbReference type="eggNOG" id="ENOG502T1RW">
    <property type="taxonomic scope" value="Eukaryota"/>
</dbReference>
<feature type="region of interest" description="Disordered" evidence="1">
    <location>
        <begin position="1"/>
        <end position="32"/>
    </location>
</feature>
<protein>
    <submittedName>
        <fullName evidence="2">Uncharacterized protein</fullName>
    </submittedName>
</protein>
<dbReference type="AlphaFoldDB" id="M2M7A1"/>
<accession>M2M7A1</accession>
<reference evidence="2 3" key="1">
    <citation type="journal article" date="2012" name="PLoS Pathog.">
        <title>Diverse lifestyles and strategies of plant pathogenesis encoded in the genomes of eighteen Dothideomycetes fungi.</title>
        <authorList>
            <person name="Ohm R.A."/>
            <person name="Feau N."/>
            <person name="Henrissat B."/>
            <person name="Schoch C.L."/>
            <person name="Horwitz B.A."/>
            <person name="Barry K.W."/>
            <person name="Condon B.J."/>
            <person name="Copeland A.C."/>
            <person name="Dhillon B."/>
            <person name="Glaser F."/>
            <person name="Hesse C.N."/>
            <person name="Kosti I."/>
            <person name="LaButti K."/>
            <person name="Lindquist E.A."/>
            <person name="Lucas S."/>
            <person name="Salamov A.A."/>
            <person name="Bradshaw R.E."/>
            <person name="Ciuffetti L."/>
            <person name="Hamelin R.C."/>
            <person name="Kema G.H.J."/>
            <person name="Lawrence C."/>
            <person name="Scott J.A."/>
            <person name="Spatafora J.W."/>
            <person name="Turgeon B.G."/>
            <person name="de Wit P.J.G.M."/>
            <person name="Zhong S."/>
            <person name="Goodwin S.B."/>
            <person name="Grigoriev I.V."/>
        </authorList>
    </citation>
    <scope>NUCLEOTIDE SEQUENCE [LARGE SCALE GENOMIC DNA]</scope>
    <source>
        <strain evidence="2 3">UAMH 10762</strain>
    </source>
</reference>
<dbReference type="EMBL" id="KB445562">
    <property type="protein sequence ID" value="EMC92191.1"/>
    <property type="molecule type" value="Genomic_DNA"/>
</dbReference>